<protein>
    <submittedName>
        <fullName evidence="2">Uncharacterized protein</fullName>
    </submittedName>
</protein>
<dbReference type="AlphaFoldDB" id="A0AAD2FSV1"/>
<sequence>MESVSIPSNAPFLRAIEQYADDNKPDPLSLKQLKGLSVEWENRTLPPVQQSFTFDPTHLIHGILSITGEYILVRLSIICAWTFDESSPKHGNLSYKCGASAEMVESKKMTDGFNEKAAVDEKIKSKMQKRLKKDAYISKLLTNSKGDRTESDWPVFASAEIRSLMDDLEERVDVSQPIAEAIKRAVWSSAESTLDIVDLLLQFPCLPTSMHTDIIATTELANRAKLRLLEDAMVDACEQEGEDQILEDLTIGGEKKAEEEDATESRGKNQSKRSKR</sequence>
<reference evidence="2" key="1">
    <citation type="submission" date="2023-08" db="EMBL/GenBank/DDBJ databases">
        <authorList>
            <person name="Audoor S."/>
            <person name="Bilcke G."/>
        </authorList>
    </citation>
    <scope>NUCLEOTIDE SEQUENCE</scope>
</reference>
<evidence type="ECO:0000256" key="1">
    <source>
        <dbReference type="SAM" id="MobiDB-lite"/>
    </source>
</evidence>
<gene>
    <name evidence="2" type="ORF">CYCCA115_LOCUS13340</name>
</gene>
<dbReference type="EMBL" id="CAKOGP040001792">
    <property type="protein sequence ID" value="CAJ1951990.1"/>
    <property type="molecule type" value="Genomic_DNA"/>
</dbReference>
<feature type="compositionally biased region" description="Basic and acidic residues" evidence="1">
    <location>
        <begin position="253"/>
        <end position="267"/>
    </location>
</feature>
<keyword evidence="3" id="KW-1185">Reference proteome</keyword>
<evidence type="ECO:0000313" key="2">
    <source>
        <dbReference type="EMBL" id="CAJ1951990.1"/>
    </source>
</evidence>
<dbReference type="Proteomes" id="UP001295423">
    <property type="component" value="Unassembled WGS sequence"/>
</dbReference>
<evidence type="ECO:0000313" key="3">
    <source>
        <dbReference type="Proteomes" id="UP001295423"/>
    </source>
</evidence>
<feature type="region of interest" description="Disordered" evidence="1">
    <location>
        <begin position="241"/>
        <end position="276"/>
    </location>
</feature>
<comment type="caution">
    <text evidence="2">The sequence shown here is derived from an EMBL/GenBank/DDBJ whole genome shotgun (WGS) entry which is preliminary data.</text>
</comment>
<accession>A0AAD2FSV1</accession>
<name>A0AAD2FSV1_9STRA</name>
<proteinExistence type="predicted"/>
<organism evidence="2 3">
    <name type="scientific">Cylindrotheca closterium</name>
    <dbReference type="NCBI Taxonomy" id="2856"/>
    <lineage>
        <taxon>Eukaryota</taxon>
        <taxon>Sar</taxon>
        <taxon>Stramenopiles</taxon>
        <taxon>Ochrophyta</taxon>
        <taxon>Bacillariophyta</taxon>
        <taxon>Bacillariophyceae</taxon>
        <taxon>Bacillariophycidae</taxon>
        <taxon>Bacillariales</taxon>
        <taxon>Bacillariaceae</taxon>
        <taxon>Cylindrotheca</taxon>
    </lineage>
</organism>